<evidence type="ECO:0000256" key="4">
    <source>
        <dbReference type="ARBA" id="ARBA00023235"/>
    </source>
</evidence>
<dbReference type="InterPro" id="IPR004561">
    <property type="entry name" value="IsoChor_synthase"/>
</dbReference>
<dbReference type="PANTHER" id="PTHR42839">
    <property type="entry name" value="ISOCHORISMATE SYNTHASE ENTC"/>
    <property type="match status" value="1"/>
</dbReference>
<dbReference type="NCBIfam" id="TIGR00543">
    <property type="entry name" value="isochor_syn"/>
    <property type="match status" value="1"/>
</dbReference>
<name>A0AAU7MU12_9FLAO</name>
<dbReference type="KEGG" id="fld:ABNE31_10505"/>
<accession>A0AAU7MU12</accession>
<sequence length="353" mass="39796">MHYLENKDLDTIFDKAGESLEKGLPFVIYRKPDATQMYGVFQSSTDLKLTKDFTESGFVFAPFDKADKAILIQPDAFWTAEYVPEKTQGPANVDLDELGRENHLKLVERGIAEIKKGRLQKVVLSRQIALDIAKSPIQIFKTLLNTYTNAFGYLFHHPKVGTWCGATPETLVRVKNKQLQTMSLAATLPHIENEEPQWGEKEIQEQQMVSEYIGDKLAHAMEVLEIDEAESVRAGNLWHLRSEVRGTMLPNVKVREVIRALHPTPAVCGIPTNEAQLFIAANENYQRTYYTGFLGELNLAQEGETSLFVNLRCMELKSNKAFIFVGGGITEASDPESEWIETQNKSKTMLGIL</sequence>
<organism evidence="7">
    <name type="scientific">Flagellimonas sp. MMG031</name>
    <dbReference type="NCBI Taxonomy" id="3158549"/>
    <lineage>
        <taxon>Bacteria</taxon>
        <taxon>Pseudomonadati</taxon>
        <taxon>Bacteroidota</taxon>
        <taxon>Flavobacteriia</taxon>
        <taxon>Flavobacteriales</taxon>
        <taxon>Flavobacteriaceae</taxon>
        <taxon>Flagellimonas</taxon>
    </lineage>
</organism>
<dbReference type="Gene3D" id="3.60.120.10">
    <property type="entry name" value="Anthranilate synthase"/>
    <property type="match status" value="1"/>
</dbReference>
<dbReference type="GO" id="GO:0008909">
    <property type="term" value="F:isochorismate synthase activity"/>
    <property type="evidence" value="ECO:0007669"/>
    <property type="project" value="UniProtKB-EC"/>
</dbReference>
<dbReference type="SUPFAM" id="SSF56322">
    <property type="entry name" value="ADC synthase"/>
    <property type="match status" value="1"/>
</dbReference>
<reference evidence="7" key="1">
    <citation type="submission" date="2024-05" db="EMBL/GenBank/DDBJ databases">
        <title>Draft Genome Sequences of Flagellimonas sp. MMG031 and Marinobacter sp. MMG032 Isolated from the dinoflagellate Symbiodinium pilosum.</title>
        <authorList>
            <person name="Shikuma N.J."/>
            <person name="Farrell M.V."/>
        </authorList>
    </citation>
    <scope>NUCLEOTIDE SEQUENCE</scope>
    <source>
        <strain evidence="7">MMG031</strain>
    </source>
</reference>
<dbReference type="EC" id="5.4.4.2" evidence="3"/>
<protein>
    <recommendedName>
        <fullName evidence="3">isochorismate synthase</fullName>
        <ecNumber evidence="3">5.4.4.2</ecNumber>
    </recommendedName>
    <alternativeName>
        <fullName evidence="5">Isochorismate mutase</fullName>
    </alternativeName>
</protein>
<evidence type="ECO:0000256" key="2">
    <source>
        <dbReference type="ARBA" id="ARBA00005297"/>
    </source>
</evidence>
<comment type="catalytic activity">
    <reaction evidence="1">
        <text>chorismate = isochorismate</text>
        <dbReference type="Rhea" id="RHEA:18985"/>
        <dbReference type="ChEBI" id="CHEBI:29748"/>
        <dbReference type="ChEBI" id="CHEBI:29780"/>
        <dbReference type="EC" id="5.4.4.2"/>
    </reaction>
</comment>
<evidence type="ECO:0000256" key="5">
    <source>
        <dbReference type="ARBA" id="ARBA00041564"/>
    </source>
</evidence>
<evidence type="ECO:0000259" key="6">
    <source>
        <dbReference type="Pfam" id="PF00425"/>
    </source>
</evidence>
<evidence type="ECO:0000313" key="7">
    <source>
        <dbReference type="EMBL" id="XBQ22028.1"/>
    </source>
</evidence>
<feature type="domain" description="Chorismate-utilising enzyme C-terminal" evidence="6">
    <location>
        <begin position="101"/>
        <end position="345"/>
    </location>
</feature>
<dbReference type="InterPro" id="IPR005801">
    <property type="entry name" value="ADC_synthase"/>
</dbReference>
<dbReference type="RefSeq" id="WP_349351093.1">
    <property type="nucleotide sequence ID" value="NZ_CP157804.1"/>
</dbReference>
<dbReference type="InterPro" id="IPR015890">
    <property type="entry name" value="Chorismate_C"/>
</dbReference>
<dbReference type="AlphaFoldDB" id="A0AAU7MU12"/>
<gene>
    <name evidence="7" type="ORF">ABNE31_10505</name>
</gene>
<dbReference type="PANTHER" id="PTHR42839:SF2">
    <property type="entry name" value="ISOCHORISMATE SYNTHASE ENTC"/>
    <property type="match status" value="1"/>
</dbReference>
<evidence type="ECO:0000256" key="3">
    <source>
        <dbReference type="ARBA" id="ARBA00012824"/>
    </source>
</evidence>
<keyword evidence="4" id="KW-0413">Isomerase</keyword>
<proteinExistence type="inferred from homology"/>
<dbReference type="Pfam" id="PF00425">
    <property type="entry name" value="Chorismate_bind"/>
    <property type="match status" value="1"/>
</dbReference>
<dbReference type="EMBL" id="CP157804">
    <property type="protein sequence ID" value="XBQ22028.1"/>
    <property type="molecule type" value="Genomic_DNA"/>
</dbReference>
<comment type="similarity">
    <text evidence="2">Belongs to the isochorismate synthase family.</text>
</comment>
<evidence type="ECO:0000256" key="1">
    <source>
        <dbReference type="ARBA" id="ARBA00000799"/>
    </source>
</evidence>